<evidence type="ECO:0000256" key="5">
    <source>
        <dbReference type="ARBA" id="ARBA00023077"/>
    </source>
</evidence>
<dbReference type="Proteomes" id="UP000325372">
    <property type="component" value="Unassembled WGS sequence"/>
</dbReference>
<dbReference type="AlphaFoldDB" id="A0A5N0TDN9"/>
<dbReference type="Pfam" id="PF00593">
    <property type="entry name" value="TonB_dep_Rec_b-barrel"/>
    <property type="match status" value="1"/>
</dbReference>
<feature type="signal peptide" evidence="8">
    <location>
        <begin position="1"/>
        <end position="35"/>
    </location>
</feature>
<keyword evidence="2" id="KW-0813">Transport</keyword>
<feature type="domain" description="TonB-dependent receptor-like beta-barrel" evidence="9">
    <location>
        <begin position="429"/>
        <end position="722"/>
    </location>
</feature>
<dbReference type="InterPro" id="IPR036942">
    <property type="entry name" value="Beta-barrel_TonB_sf"/>
</dbReference>
<dbReference type="SUPFAM" id="SSF56935">
    <property type="entry name" value="Porins"/>
    <property type="match status" value="1"/>
</dbReference>
<keyword evidence="4" id="KW-0812">Transmembrane</keyword>
<dbReference type="Gene3D" id="2.40.170.20">
    <property type="entry name" value="TonB-dependent receptor, beta-barrel domain"/>
    <property type="match status" value="1"/>
</dbReference>
<dbReference type="InterPro" id="IPR037066">
    <property type="entry name" value="Plug_dom_sf"/>
</dbReference>
<gene>
    <name evidence="10" type="ORF">F3N42_06195</name>
</gene>
<evidence type="ECO:0000256" key="2">
    <source>
        <dbReference type="ARBA" id="ARBA00022448"/>
    </source>
</evidence>
<dbReference type="InterPro" id="IPR000531">
    <property type="entry name" value="Beta-barrel_TonB"/>
</dbReference>
<evidence type="ECO:0000256" key="7">
    <source>
        <dbReference type="ARBA" id="ARBA00023237"/>
    </source>
</evidence>
<keyword evidence="3" id="KW-1134">Transmembrane beta strand</keyword>
<dbReference type="Gene3D" id="2.60.40.1120">
    <property type="entry name" value="Carboxypeptidase-like, regulatory domain"/>
    <property type="match status" value="1"/>
</dbReference>
<organism evidence="10 11">
    <name type="scientific">Marinihelvus fidelis</name>
    <dbReference type="NCBI Taxonomy" id="2613842"/>
    <lineage>
        <taxon>Bacteria</taxon>
        <taxon>Pseudomonadati</taxon>
        <taxon>Pseudomonadota</taxon>
        <taxon>Gammaproteobacteria</taxon>
        <taxon>Chromatiales</taxon>
        <taxon>Wenzhouxiangellaceae</taxon>
        <taxon>Marinihelvus</taxon>
    </lineage>
</organism>
<dbReference type="SUPFAM" id="SSF49452">
    <property type="entry name" value="Starch-binding domain-like"/>
    <property type="match status" value="1"/>
</dbReference>
<dbReference type="GO" id="GO:0030246">
    <property type="term" value="F:carbohydrate binding"/>
    <property type="evidence" value="ECO:0007669"/>
    <property type="project" value="InterPro"/>
</dbReference>
<comment type="subcellular location">
    <subcellularLocation>
        <location evidence="1">Cell outer membrane</location>
        <topology evidence="1">Multi-pass membrane protein</topology>
    </subcellularLocation>
</comment>
<evidence type="ECO:0000313" key="10">
    <source>
        <dbReference type="EMBL" id="KAA9132798.1"/>
    </source>
</evidence>
<keyword evidence="6" id="KW-0472">Membrane</keyword>
<evidence type="ECO:0000256" key="8">
    <source>
        <dbReference type="SAM" id="SignalP"/>
    </source>
</evidence>
<keyword evidence="5" id="KW-0798">TonB box</keyword>
<evidence type="ECO:0000256" key="4">
    <source>
        <dbReference type="ARBA" id="ARBA00022692"/>
    </source>
</evidence>
<dbReference type="Gene3D" id="2.170.130.10">
    <property type="entry name" value="TonB-dependent receptor, plug domain"/>
    <property type="match status" value="1"/>
</dbReference>
<accession>A0A5N0TDN9</accession>
<reference evidence="10 11" key="1">
    <citation type="submission" date="2019-09" db="EMBL/GenBank/DDBJ databases">
        <title>Wenzhouxiangella sp. Genome sequencing and assembly.</title>
        <authorList>
            <person name="Zhang R."/>
        </authorList>
    </citation>
    <scope>NUCLEOTIDE SEQUENCE [LARGE SCALE GENOMIC DNA]</scope>
    <source>
        <strain evidence="10 11">W260</strain>
    </source>
</reference>
<evidence type="ECO:0000256" key="6">
    <source>
        <dbReference type="ARBA" id="ARBA00023136"/>
    </source>
</evidence>
<feature type="chain" id="PRO_5024329399" evidence="8">
    <location>
        <begin position="36"/>
        <end position="994"/>
    </location>
</feature>
<sequence length="994" mass="110576">MRSNMHTSLARRIMPYASLLMLAIAALLISMPAMAQQSGDIAGTVVDADGVGIEGVTVDATSPVLPGKRTATTNENGQYRLPLLPPGNYTLMYTLPDGTERSRAAEVLLQQRSTVNVAITPEVDGATLEEVLVVGTSPLLATEDASLSDAVNYETFDSLPVGQEYRDLIKLIPGVQYTQDSIRGPSAGGNGQDNTYQFDGVDVSLPMFGTLSAEPSTHDIDQVSMVRGGASAVGFNRSGGFKINTISKRGTDEFHGEASYQVEDSDWSADPDTGVASSDRTREWIVANISGPILQDKLYFYASYYNPTTELVNRDNAYGPVPDYKSDRKEYFGKLTWAPTDSILLDASYRNSDNEGRGQGVGFYETVDGSTGSDATLEITILEGSWVINENSSAYFKYTDFANETRGGPDLLLSAQPSVGGSLDLNNLDRMGHFIVPQARDDDPAWNAFAQPLIDRYGYVGDDGTLQGGGLVGAAQTINDQNFYRESFEVGYDYTLDFGNVSHELHIGYHQEEIHEILIRSSNGWGLIESVGGEETTAVGDIPIYYRANFFQTSLGDYGIPPINSYAESRNIELNDIITWNDFEFNVGVMFSEDTLYGQGLKAVSGNLSGFENSPGTKYKMKKVSFDEMMQPRLGVTWHFADNASLFANYARYYPSASSLARAASWDRNLHTEIEALFDINGNMIGLEEDASSSGKLFQEGIDPRHVDEFLVGANWQPMDNLTTRIHYRRREARSFWEDTYNWALEAYSCTAEPDRFGCMPAGWAPEEPYIPNLNDYRAEIGGSTFVIAEVPNGYTDYDEVSLEAEWSQDNWYVQASYTWSDYRGNFDQDNATSENDFNTFIGSSLLSDGRGRMLWNMKDGQLRGDRTHLFKAYGYYQFSWNGSVGAYALYQSGQPWETWDGSLYGYSSDTIRFAEPAGTHRSDAHYQLDLNYTQNFYFGANDRYGVQLRADLYNVFDNQTGYNIQPSINTAGYGEPRSYYLPRRLQLMAKFLF</sequence>
<dbReference type="GO" id="GO:0044718">
    <property type="term" value="P:siderophore transmembrane transport"/>
    <property type="evidence" value="ECO:0007669"/>
    <property type="project" value="TreeGrafter"/>
</dbReference>
<proteinExistence type="predicted"/>
<keyword evidence="8" id="KW-0732">Signal</keyword>
<name>A0A5N0TDN9_9GAMM</name>
<comment type="caution">
    <text evidence="10">The sequence shown here is derived from an EMBL/GenBank/DDBJ whole genome shotgun (WGS) entry which is preliminary data.</text>
</comment>
<dbReference type="PANTHER" id="PTHR30069">
    <property type="entry name" value="TONB-DEPENDENT OUTER MEMBRANE RECEPTOR"/>
    <property type="match status" value="1"/>
</dbReference>
<dbReference type="Pfam" id="PF13620">
    <property type="entry name" value="CarboxypepD_reg"/>
    <property type="match status" value="1"/>
</dbReference>
<dbReference type="GO" id="GO:0009279">
    <property type="term" value="C:cell outer membrane"/>
    <property type="evidence" value="ECO:0007669"/>
    <property type="project" value="UniProtKB-SubCell"/>
</dbReference>
<keyword evidence="10" id="KW-0675">Receptor</keyword>
<dbReference type="InterPro" id="IPR039426">
    <property type="entry name" value="TonB-dep_rcpt-like"/>
</dbReference>
<dbReference type="PANTHER" id="PTHR30069:SF46">
    <property type="entry name" value="OAR PROTEIN"/>
    <property type="match status" value="1"/>
</dbReference>
<dbReference type="EMBL" id="VYXP01000003">
    <property type="protein sequence ID" value="KAA9132798.1"/>
    <property type="molecule type" value="Genomic_DNA"/>
</dbReference>
<evidence type="ECO:0000256" key="3">
    <source>
        <dbReference type="ARBA" id="ARBA00022452"/>
    </source>
</evidence>
<keyword evidence="7" id="KW-0998">Cell outer membrane</keyword>
<dbReference type="GO" id="GO:0015344">
    <property type="term" value="F:siderophore uptake transmembrane transporter activity"/>
    <property type="evidence" value="ECO:0007669"/>
    <property type="project" value="TreeGrafter"/>
</dbReference>
<keyword evidence="11" id="KW-1185">Reference proteome</keyword>
<protein>
    <submittedName>
        <fullName evidence="10">TonB-dependent receptor</fullName>
    </submittedName>
</protein>
<evidence type="ECO:0000259" key="9">
    <source>
        <dbReference type="Pfam" id="PF00593"/>
    </source>
</evidence>
<evidence type="ECO:0000313" key="11">
    <source>
        <dbReference type="Proteomes" id="UP000325372"/>
    </source>
</evidence>
<evidence type="ECO:0000256" key="1">
    <source>
        <dbReference type="ARBA" id="ARBA00004571"/>
    </source>
</evidence>
<dbReference type="InterPro" id="IPR013784">
    <property type="entry name" value="Carb-bd-like_fold"/>
</dbReference>